<comment type="caution">
    <text evidence="2">The sequence shown here is derived from an EMBL/GenBank/DDBJ whole genome shotgun (WGS) entry which is preliminary data.</text>
</comment>
<dbReference type="Proteomes" id="UP000279259">
    <property type="component" value="Unassembled WGS sequence"/>
</dbReference>
<proteinExistence type="predicted"/>
<reference evidence="2 3" key="1">
    <citation type="submission" date="2018-11" db="EMBL/GenBank/DDBJ databases">
        <title>Genome sequence of Saitozyma podzolica DSM 27192.</title>
        <authorList>
            <person name="Aliyu H."/>
            <person name="Gorte O."/>
            <person name="Ochsenreither K."/>
        </authorList>
    </citation>
    <scope>NUCLEOTIDE SEQUENCE [LARGE SCALE GENOMIC DNA]</scope>
    <source>
        <strain evidence="2 3">DSM 27192</strain>
    </source>
</reference>
<dbReference type="OrthoDB" id="5308060at2759"/>
<accession>A0A427Y8M9</accession>
<gene>
    <name evidence="2" type="ORF">EHS25_003392</name>
</gene>
<organism evidence="2 3">
    <name type="scientific">Saitozyma podzolica</name>
    <dbReference type="NCBI Taxonomy" id="1890683"/>
    <lineage>
        <taxon>Eukaryota</taxon>
        <taxon>Fungi</taxon>
        <taxon>Dikarya</taxon>
        <taxon>Basidiomycota</taxon>
        <taxon>Agaricomycotina</taxon>
        <taxon>Tremellomycetes</taxon>
        <taxon>Tremellales</taxon>
        <taxon>Trimorphomycetaceae</taxon>
        <taxon>Saitozyma</taxon>
    </lineage>
</organism>
<protein>
    <submittedName>
        <fullName evidence="2">Uncharacterized protein</fullName>
    </submittedName>
</protein>
<feature type="compositionally biased region" description="Low complexity" evidence="1">
    <location>
        <begin position="504"/>
        <end position="515"/>
    </location>
</feature>
<evidence type="ECO:0000313" key="2">
    <source>
        <dbReference type="EMBL" id="RSH87482.1"/>
    </source>
</evidence>
<dbReference type="AlphaFoldDB" id="A0A427Y8M9"/>
<evidence type="ECO:0000313" key="3">
    <source>
        <dbReference type="Proteomes" id="UP000279259"/>
    </source>
</evidence>
<keyword evidence="3" id="KW-1185">Reference proteome</keyword>
<sequence length="540" mass="57821">MPDDLSFLDQLEEWLEAQVPANLHELPYRMLETMERVSNELFESLNIHGPPSISIPFPLLGAGKLVKCHPYAVGAGAALAVTVGLGLGAAVYKYGLVKSIRSRCDRTRGVVEDGMLKEAIVILSPTPMPPILWPLTISLLRAGYIVLVAVPRVEDAEAMERHLAGLEERSALRVLIYDPEDVSRPAASALAAWIAHSRWITHSLCSCSRRASVLTVQPTTFPPFHRSLLATLTLRFLAPSSGKYAGDPYNPQPAHVPHIHAFVSLYPMNPSPPSQPGALPALPTLLAPNSGSGATPRLITLYPSSSVLTMPDSFASQVLTTTHHLLGRNLAVMSNAKVVSVYVGDITLPHTHSMLLGGGKQVSRRQQAKEQLQQASTTRKVSIIRDYVWGSFAAVFKTVAYKIGLGSYGRDYACFEQRFLGILKSRHRTQYAVGQYSYLSHFVSRIPVPLLPYALSVLPALPHPTGPLSSGHGLTASRKAAGGKAASAASASSSDHEGGEDLASSIHTTRTTSSRGQPDSESGGSGTGLEGSWVGLDAGN</sequence>
<feature type="region of interest" description="Disordered" evidence="1">
    <location>
        <begin position="485"/>
        <end position="540"/>
    </location>
</feature>
<name>A0A427Y8M9_9TREE</name>
<evidence type="ECO:0000256" key="1">
    <source>
        <dbReference type="SAM" id="MobiDB-lite"/>
    </source>
</evidence>
<dbReference type="STRING" id="1890683.A0A427Y8M9"/>
<dbReference type="EMBL" id="RSCD01000017">
    <property type="protein sequence ID" value="RSH87482.1"/>
    <property type="molecule type" value="Genomic_DNA"/>
</dbReference>